<organism evidence="3 4">
    <name type="scientific">Piedraia hortae CBS 480.64</name>
    <dbReference type="NCBI Taxonomy" id="1314780"/>
    <lineage>
        <taxon>Eukaryota</taxon>
        <taxon>Fungi</taxon>
        <taxon>Dikarya</taxon>
        <taxon>Ascomycota</taxon>
        <taxon>Pezizomycotina</taxon>
        <taxon>Dothideomycetes</taxon>
        <taxon>Dothideomycetidae</taxon>
        <taxon>Capnodiales</taxon>
        <taxon>Piedraiaceae</taxon>
        <taxon>Piedraia</taxon>
    </lineage>
</organism>
<name>A0A6A7C8Q8_9PEZI</name>
<feature type="region of interest" description="Disordered" evidence="2">
    <location>
        <begin position="1"/>
        <end position="47"/>
    </location>
</feature>
<dbReference type="Proteomes" id="UP000799421">
    <property type="component" value="Unassembled WGS sequence"/>
</dbReference>
<dbReference type="EMBL" id="MU005961">
    <property type="protein sequence ID" value="KAF2863459.1"/>
    <property type="molecule type" value="Genomic_DNA"/>
</dbReference>
<sequence>MDRVPTASSLSTLKPREASLPTSLPSQPTPFPRPNLGGSGGGYTNLPPPLLRSMRECFSVLDSENTGTLTPERIKPILEQMGMDSSPSSIKEFFPPGAPQEVNLARYLDFLAGAMGGVSETEELLAAFEAFDEFDEGVVEVGELKGALLREGQLGERGVDAVLNEFNGRKGLKREVFRYRDFMVGIKGGGENIL</sequence>
<dbReference type="InterPro" id="IPR050403">
    <property type="entry name" value="Myosin_RLC"/>
</dbReference>
<evidence type="ECO:0000313" key="4">
    <source>
        <dbReference type="Proteomes" id="UP000799421"/>
    </source>
</evidence>
<evidence type="ECO:0008006" key="5">
    <source>
        <dbReference type="Google" id="ProtNLM"/>
    </source>
</evidence>
<evidence type="ECO:0000256" key="2">
    <source>
        <dbReference type="SAM" id="MobiDB-lite"/>
    </source>
</evidence>
<keyword evidence="4" id="KW-1185">Reference proteome</keyword>
<keyword evidence="1" id="KW-0677">Repeat</keyword>
<feature type="compositionally biased region" description="Polar residues" evidence="2">
    <location>
        <begin position="1"/>
        <end position="12"/>
    </location>
</feature>
<dbReference type="SUPFAM" id="SSF47473">
    <property type="entry name" value="EF-hand"/>
    <property type="match status" value="1"/>
</dbReference>
<dbReference type="PANTHER" id="PTHR23049">
    <property type="entry name" value="MYOSIN REGULATORY LIGHT CHAIN 2"/>
    <property type="match status" value="1"/>
</dbReference>
<proteinExistence type="predicted"/>
<evidence type="ECO:0000256" key="1">
    <source>
        <dbReference type="ARBA" id="ARBA00022737"/>
    </source>
</evidence>
<evidence type="ECO:0000313" key="3">
    <source>
        <dbReference type="EMBL" id="KAF2863459.1"/>
    </source>
</evidence>
<gene>
    <name evidence="3" type="ORF">K470DRAFT_298101</name>
</gene>
<reference evidence="3" key="1">
    <citation type="journal article" date="2020" name="Stud. Mycol.">
        <title>101 Dothideomycetes genomes: a test case for predicting lifestyles and emergence of pathogens.</title>
        <authorList>
            <person name="Haridas S."/>
            <person name="Albert R."/>
            <person name="Binder M."/>
            <person name="Bloem J."/>
            <person name="Labutti K."/>
            <person name="Salamov A."/>
            <person name="Andreopoulos B."/>
            <person name="Baker S."/>
            <person name="Barry K."/>
            <person name="Bills G."/>
            <person name="Bluhm B."/>
            <person name="Cannon C."/>
            <person name="Castanera R."/>
            <person name="Culley D."/>
            <person name="Daum C."/>
            <person name="Ezra D."/>
            <person name="Gonzalez J."/>
            <person name="Henrissat B."/>
            <person name="Kuo A."/>
            <person name="Liang C."/>
            <person name="Lipzen A."/>
            <person name="Lutzoni F."/>
            <person name="Magnuson J."/>
            <person name="Mondo S."/>
            <person name="Nolan M."/>
            <person name="Ohm R."/>
            <person name="Pangilinan J."/>
            <person name="Park H.-J."/>
            <person name="Ramirez L."/>
            <person name="Alfaro M."/>
            <person name="Sun H."/>
            <person name="Tritt A."/>
            <person name="Yoshinaga Y."/>
            <person name="Zwiers L.-H."/>
            <person name="Turgeon B."/>
            <person name="Goodwin S."/>
            <person name="Spatafora J."/>
            <person name="Crous P."/>
            <person name="Grigoriev I."/>
        </authorList>
    </citation>
    <scope>NUCLEOTIDE SEQUENCE</scope>
    <source>
        <strain evidence="3">CBS 480.64</strain>
    </source>
</reference>
<dbReference type="Gene3D" id="1.10.238.10">
    <property type="entry name" value="EF-hand"/>
    <property type="match status" value="1"/>
</dbReference>
<dbReference type="OrthoDB" id="429467at2759"/>
<accession>A0A6A7C8Q8</accession>
<dbReference type="InterPro" id="IPR011992">
    <property type="entry name" value="EF-hand-dom_pair"/>
</dbReference>
<protein>
    <recommendedName>
        <fullName evidence="5">EF-hand</fullName>
    </recommendedName>
</protein>
<dbReference type="AlphaFoldDB" id="A0A6A7C8Q8"/>